<evidence type="ECO:0000259" key="11">
    <source>
        <dbReference type="Pfam" id="PF00432"/>
    </source>
</evidence>
<comment type="subunit">
    <text evidence="9">Heterodimer of an alpha and a beta subunit.</text>
</comment>
<comment type="catalytic activity">
    <reaction evidence="9">
        <text>L-cysteinyl-[protein] + (2E,6E)-farnesyl diphosphate = S-(2E,6E)-farnesyl-L-cysteinyl-[protein] + diphosphate</text>
        <dbReference type="Rhea" id="RHEA:13345"/>
        <dbReference type="Rhea" id="RHEA-COMP:10131"/>
        <dbReference type="Rhea" id="RHEA-COMP:11535"/>
        <dbReference type="ChEBI" id="CHEBI:29950"/>
        <dbReference type="ChEBI" id="CHEBI:33019"/>
        <dbReference type="ChEBI" id="CHEBI:86019"/>
        <dbReference type="ChEBI" id="CHEBI:175763"/>
    </reaction>
</comment>
<dbReference type="CDD" id="cd02893">
    <property type="entry name" value="FTase"/>
    <property type="match status" value="1"/>
</dbReference>
<name>A0AB34IN43_PRYPA</name>
<organism evidence="12 13">
    <name type="scientific">Prymnesium parvum</name>
    <name type="common">Toxic golden alga</name>
    <dbReference type="NCBI Taxonomy" id="97485"/>
    <lineage>
        <taxon>Eukaryota</taxon>
        <taxon>Haptista</taxon>
        <taxon>Haptophyta</taxon>
        <taxon>Prymnesiophyceae</taxon>
        <taxon>Prymnesiales</taxon>
        <taxon>Prymnesiaceae</taxon>
        <taxon>Prymnesium</taxon>
    </lineage>
</organism>
<keyword evidence="4 9" id="KW-0637">Prenyltransferase</keyword>
<keyword evidence="8 9" id="KW-0862">Zinc</keyword>
<accession>A0AB34IN43</accession>
<comment type="cofactor">
    <cofactor evidence="9">
        <name>Zn(2+)</name>
        <dbReference type="ChEBI" id="CHEBI:29105"/>
    </cofactor>
    <text evidence="9">Binds 1 zinc ion per subunit.</text>
</comment>
<evidence type="ECO:0000256" key="5">
    <source>
        <dbReference type="ARBA" id="ARBA00022679"/>
    </source>
</evidence>
<dbReference type="EC" id="2.5.1.58" evidence="2 9"/>
<evidence type="ECO:0000256" key="2">
    <source>
        <dbReference type="ARBA" id="ARBA00012702"/>
    </source>
</evidence>
<evidence type="ECO:0000313" key="13">
    <source>
        <dbReference type="Proteomes" id="UP001515480"/>
    </source>
</evidence>
<comment type="function">
    <text evidence="9">Catalyzes the transfer of a farnesyl moiety from farnesyl diphosphate to a cysteine at the fourth position from the C-terminus of several proteins. The beta subunit is responsible for peptide-binding.</text>
</comment>
<evidence type="ECO:0000256" key="10">
    <source>
        <dbReference type="SAM" id="MobiDB-lite"/>
    </source>
</evidence>
<dbReference type="InterPro" id="IPR008930">
    <property type="entry name" value="Terpenoid_cyclase/PrenylTrfase"/>
</dbReference>
<keyword evidence="6 9" id="KW-0479">Metal-binding</keyword>
<dbReference type="Gene3D" id="1.50.10.20">
    <property type="match status" value="1"/>
</dbReference>
<dbReference type="Pfam" id="PF00432">
    <property type="entry name" value="Prenyltrans"/>
    <property type="match status" value="1"/>
</dbReference>
<dbReference type="GO" id="GO:0097354">
    <property type="term" value="P:prenylation"/>
    <property type="evidence" value="ECO:0007669"/>
    <property type="project" value="UniProtKB-UniRule"/>
</dbReference>
<dbReference type="InterPro" id="IPR026872">
    <property type="entry name" value="FTB"/>
</dbReference>
<evidence type="ECO:0000256" key="9">
    <source>
        <dbReference type="RuleBase" id="RU365056"/>
    </source>
</evidence>
<proteinExistence type="inferred from homology"/>
<feature type="compositionally biased region" description="Pro residues" evidence="10">
    <location>
        <begin position="1"/>
        <end position="11"/>
    </location>
</feature>
<comment type="similarity">
    <text evidence="1 9">Belongs to the protein prenyltransferase subunit beta family.</text>
</comment>
<dbReference type="AlphaFoldDB" id="A0AB34IN43"/>
<keyword evidence="13" id="KW-1185">Reference proteome</keyword>
<dbReference type="GO" id="GO:0005965">
    <property type="term" value="C:protein farnesyltransferase complex"/>
    <property type="evidence" value="ECO:0007669"/>
    <property type="project" value="UniProtKB-UniRule"/>
</dbReference>
<gene>
    <name evidence="12" type="ORF">AB1Y20_013055</name>
</gene>
<feature type="region of interest" description="Disordered" evidence="10">
    <location>
        <begin position="1"/>
        <end position="22"/>
    </location>
</feature>
<dbReference type="GO" id="GO:0004660">
    <property type="term" value="F:protein farnesyltransferase activity"/>
    <property type="evidence" value="ECO:0007669"/>
    <property type="project" value="UniProtKB-UniRule"/>
</dbReference>
<evidence type="ECO:0000256" key="4">
    <source>
        <dbReference type="ARBA" id="ARBA00022602"/>
    </source>
</evidence>
<dbReference type="SUPFAM" id="SSF48239">
    <property type="entry name" value="Terpenoid cyclases/Protein prenyltransferases"/>
    <property type="match status" value="1"/>
</dbReference>
<dbReference type="Proteomes" id="UP001515480">
    <property type="component" value="Unassembled WGS sequence"/>
</dbReference>
<feature type="domain" description="Prenyltransferase alpha-alpha toroid" evidence="11">
    <location>
        <begin position="47"/>
        <end position="377"/>
    </location>
</feature>
<evidence type="ECO:0000256" key="7">
    <source>
        <dbReference type="ARBA" id="ARBA00022737"/>
    </source>
</evidence>
<dbReference type="PANTHER" id="PTHR11774">
    <property type="entry name" value="GERANYLGERANYL TRANSFERASE TYPE BETA SUBUNIT"/>
    <property type="match status" value="1"/>
</dbReference>
<comment type="caution">
    <text evidence="12">The sequence shown here is derived from an EMBL/GenBank/DDBJ whole genome shotgun (WGS) entry which is preliminary data.</text>
</comment>
<dbReference type="InterPro" id="IPR045089">
    <property type="entry name" value="PGGT1B-like"/>
</dbReference>
<evidence type="ECO:0000256" key="8">
    <source>
        <dbReference type="ARBA" id="ARBA00022833"/>
    </source>
</evidence>
<keyword evidence="7" id="KW-0677">Repeat</keyword>
<evidence type="ECO:0000313" key="12">
    <source>
        <dbReference type="EMBL" id="KAL1500398.1"/>
    </source>
</evidence>
<evidence type="ECO:0000256" key="3">
    <source>
        <dbReference type="ARBA" id="ARBA00015798"/>
    </source>
</evidence>
<dbReference type="PANTHER" id="PTHR11774:SF6">
    <property type="entry name" value="PROTEIN FARNESYLTRANSFERASE SUBUNIT BETA"/>
    <property type="match status" value="1"/>
</dbReference>
<evidence type="ECO:0000256" key="6">
    <source>
        <dbReference type="ARBA" id="ARBA00022723"/>
    </source>
</evidence>
<dbReference type="EMBL" id="JBGBPQ010000023">
    <property type="protein sequence ID" value="KAL1500398.1"/>
    <property type="molecule type" value="Genomic_DNA"/>
</dbReference>
<protein>
    <recommendedName>
        <fullName evidence="3 9">Protein farnesyltransferase subunit beta</fullName>
        <shortName evidence="9">FTase-beta</shortName>
        <ecNumber evidence="2 9">2.5.1.58</ecNumber>
    </recommendedName>
</protein>
<dbReference type="GO" id="GO:0008270">
    <property type="term" value="F:zinc ion binding"/>
    <property type="evidence" value="ECO:0007669"/>
    <property type="project" value="UniProtKB-UniRule"/>
</dbReference>
<sequence>MLPRTSPPPRVPTATSDEQRATEEACHTAVDKWLDEHGALARDSLSLSRASHVAFLNSGLRELPSGYCSLDASRPWICYWIIHSLEMLREPRADELEEDVVRFLASCQDPSGGFCGGPFPGQSPHLAPTYAAVNTLVTIGTESAYRAIDRESLRRFLLRMKTAEGGFTMHEDGEADVRGSYTALAVASLCNLWTDELVEGAAEFVASCQTYEGGIGATPGEEAHGGYTFCGLAAMVLLNRVELLRVPHMMDWLVRRQMAVHGGFQGRTNKLVDSCYSFWQGGAFPLIQSVLEARGELPETGVRSLFSTTGLFDYILTCSQSPQGGLRDKPGRGRDYYHTCYALSGYAVCAAEPPSPGSEGVPAHWPAAVDFVNPVYNVSAAKAAKALEYFCPS</sequence>
<keyword evidence="5 9" id="KW-0808">Transferase</keyword>
<reference evidence="12 13" key="1">
    <citation type="journal article" date="2024" name="Science">
        <title>Giant polyketide synthase enzymes in the biosynthesis of giant marine polyether toxins.</title>
        <authorList>
            <person name="Fallon T.R."/>
            <person name="Shende V.V."/>
            <person name="Wierzbicki I.H."/>
            <person name="Pendleton A.L."/>
            <person name="Watervoot N.F."/>
            <person name="Auber R.P."/>
            <person name="Gonzalez D.J."/>
            <person name="Wisecaver J.H."/>
            <person name="Moore B.S."/>
        </authorList>
    </citation>
    <scope>NUCLEOTIDE SEQUENCE [LARGE SCALE GENOMIC DNA]</scope>
    <source>
        <strain evidence="12 13">12B1</strain>
    </source>
</reference>
<evidence type="ECO:0000256" key="1">
    <source>
        <dbReference type="ARBA" id="ARBA00010497"/>
    </source>
</evidence>
<dbReference type="InterPro" id="IPR001330">
    <property type="entry name" value="Prenyltrans"/>
</dbReference>